<feature type="compositionally biased region" description="Polar residues" evidence="1">
    <location>
        <begin position="820"/>
        <end position="830"/>
    </location>
</feature>
<evidence type="ECO:0000313" key="4">
    <source>
        <dbReference type="Proteomes" id="UP000320496"/>
    </source>
</evidence>
<sequence>MCAEPLPAATVGRERLRLRSGHNGAGGRIERPGSWMFLLLLLAGILAAAGPAGAADPKTGPQTFRTQVVDASDRSSWPAGDWIPIDAARWEHFEAAGGTPEDREADVYIESARYTATLEGDALAEGRLEASIRNVAGHAKFLDLGRPSLAISEATMNQAPATWGADPQGSVRLHVPAATSTLSARWSLRGRAVLDRLVFDVTLVTAMSSRLELTLPADQILQADAGIVESEAVDEASGTRLWRVELGRRNRCRLMIRNGLPAATDGPEAIFADVSAVYSVRPDGLHIQTDFVYSTTDDAPFTTSFRVPWRFELRSVAYADSRGETALPYQRNLGRSLVAVSIAGSPAGRRATLRVRGVLPLRWDTRRRIALPRIELQDVVEMSRRLTLKIERPMELSAIDTQGHRQVGYAADDRSETWNLEELQANAPISVSVGLPNSVLSARSIGRVDLTGGVPTMQTILRFEAASGSTFTARCAIPDGWNVTRVEPLKGSATSALASWDVSEDSTSGPRVLRVEFQQGLTPQSVRELLVSARLADIPIAGRDVPMPAIVPLNVIDNDVYVVMRSEADQVPQLPAESGYVAVDRSELPESVGKAVREMVGSEIAADWIVLRARNPGADETLLLRTSDAVPDDPNRIEGLPAAESEENGTTSPAPSTTDQGPSVSVRIDSWLAPGGERQHRHAVYYRFPAKSRDVAKTLKIPRDVRIETLEINDRDVVPFVLDGTLQLPARPRSIRSVRIVFRTSGHFGFLQQTDRLQLPQWDLDVVEYEWQIHLPPGRRFAGLDEDRWIVAQPPSLTWLQRLLGPLAQSPQGASAPLPSAQQSMPGSATGNVLPTSVGGELVVVTGPEFGESAVISTWNPPRVASLSVVVLLATLTFLTLLRLQSLRLPPTAVTVWWSIVLGGALLAPDCYAPLFGAACSGTLLALLLPRRLVSRFDLFAALKRPEADAQRSTPRSSAVTASVGGLLVWLTLGQGWAQEPSAERVSVDAAATDGSDATSVDVLIPEQAGDNREVYVREALLHRIEAWERELVPRYLIRSAEYAVLPSDRDTIDLSIRYDVLLSEEVGPVRVVLPLQGVTFASADSCRVNGEPANVIPSSDGRGVVVEVVPGSSDTATTDDGDAPRVLASATIDLRCRGRVQQARSGRRFRAAIPSVTNTQVLVEKVPEDGSRHWVSGNGLIRELGHSLEVELGPAEELSVSWETSAQPGTDSSGLQASILSMVEVGTQRLRLRYNMTLSSEATDEPPSTATLHLPPRMFVESVRGETLLATYSAPAASGGTDVRLEFSEPLTEPTRLALDLVMPTETRSSLVTIPALQLLDDATTGRHIVGVIAPPGLRVAASNDAAATATSTLIPTGDVGDLWVEAAEWPVPEVAFDVRNPGTLIVKLTPLQTERAASIQQTVVVQREQLLWSAVIELEVASLPTFLHRFDLDPRVRLESVSVEQDGAERLRRSVREARRLTLFLNSDRLGTQTIRLSGTLSSGMLYESVHLPELNVEEARILDSDVTVINESGWNVEIADGDGTIVAGAAFESGTPEVAEARQVFGPIQTQVERPLLLKIDPGDDAARTDQLIDLSRRANHWEYSAITRVSARAGPLRRVRIRLPAELNVAASEIEPTENLISIEEADDGGAKLIFAPDPRSPEEFVFLIRSRIAPPGSGDWTPPSPQVLNSRVGRRYLTLAADSAFSPIASDVNEIVAEEIPDWGRQTARAPNRSEEGGRTFRLTADRVALRRHVAASGSSVDVVLAEGFLWLDEKGAVSAAMDWRFGWSRADAIEIAIPEGAQLRAASLNGHQVPIETAGQRLRVVLPQSSGIGQLTILWDAEARSEGWNGYQQPLPQFLNSDVDTVLLAFLDRRSDSGLHVEHARTLTQAAWLLERFDATLQFAERHVGRAYDVDGPLLTELRMLESTLRRLQSSDPATTSWTGEQETRFGDLLKRRVELGEQIEVSATFPAPAQSTAPADEEAGWRLAVSTLVPGIEETVSEIRFAAIPVASGEMPVLRWTSRPGWLHMHTIGTFALLLVLLAVAVLLTRWERRREFADWIAARPLLGMTALGLIWWLVMQPAVVGLLIVLLAAGLKGADLLRTWRRPLATG</sequence>
<evidence type="ECO:0000313" key="3">
    <source>
        <dbReference type="EMBL" id="QDU36649.1"/>
    </source>
</evidence>
<keyword evidence="2" id="KW-0812">Transmembrane</keyword>
<dbReference type="EMBL" id="CP036275">
    <property type="protein sequence ID" value="QDU36649.1"/>
    <property type="molecule type" value="Genomic_DNA"/>
</dbReference>
<feature type="transmembrane region" description="Helical" evidence="2">
    <location>
        <begin position="2013"/>
        <end position="2036"/>
    </location>
</feature>
<feature type="compositionally biased region" description="Polar residues" evidence="1">
    <location>
        <begin position="648"/>
        <end position="663"/>
    </location>
</feature>
<proteinExistence type="predicted"/>
<keyword evidence="2" id="KW-1133">Transmembrane helix</keyword>
<evidence type="ECO:0000256" key="2">
    <source>
        <dbReference type="SAM" id="Phobius"/>
    </source>
</evidence>
<feature type="region of interest" description="Disordered" evidence="1">
    <location>
        <begin position="811"/>
        <end position="830"/>
    </location>
</feature>
<name>A0A517Z2G9_9PLAN</name>
<organism evidence="3 4">
    <name type="scientific">Maioricimonas rarisocia</name>
    <dbReference type="NCBI Taxonomy" id="2528026"/>
    <lineage>
        <taxon>Bacteria</taxon>
        <taxon>Pseudomonadati</taxon>
        <taxon>Planctomycetota</taxon>
        <taxon>Planctomycetia</taxon>
        <taxon>Planctomycetales</taxon>
        <taxon>Planctomycetaceae</taxon>
        <taxon>Maioricimonas</taxon>
    </lineage>
</organism>
<dbReference type="KEGG" id="mri:Mal4_09370"/>
<feature type="region of interest" description="Disordered" evidence="1">
    <location>
        <begin position="628"/>
        <end position="664"/>
    </location>
</feature>
<reference evidence="3 4" key="1">
    <citation type="submission" date="2019-02" db="EMBL/GenBank/DDBJ databases">
        <title>Deep-cultivation of Planctomycetes and their phenomic and genomic characterization uncovers novel biology.</title>
        <authorList>
            <person name="Wiegand S."/>
            <person name="Jogler M."/>
            <person name="Boedeker C."/>
            <person name="Pinto D."/>
            <person name="Vollmers J."/>
            <person name="Rivas-Marin E."/>
            <person name="Kohn T."/>
            <person name="Peeters S.H."/>
            <person name="Heuer A."/>
            <person name="Rast P."/>
            <person name="Oberbeckmann S."/>
            <person name="Bunk B."/>
            <person name="Jeske O."/>
            <person name="Meyerdierks A."/>
            <person name="Storesund J.E."/>
            <person name="Kallscheuer N."/>
            <person name="Luecker S."/>
            <person name="Lage O.M."/>
            <person name="Pohl T."/>
            <person name="Merkel B.J."/>
            <person name="Hornburger P."/>
            <person name="Mueller R.-W."/>
            <person name="Bruemmer F."/>
            <person name="Labrenz M."/>
            <person name="Spormann A.M."/>
            <person name="Op den Camp H."/>
            <person name="Overmann J."/>
            <person name="Amann R."/>
            <person name="Jetten M.S.M."/>
            <person name="Mascher T."/>
            <person name="Medema M.H."/>
            <person name="Devos D.P."/>
            <person name="Kaster A.-K."/>
            <person name="Ovreas L."/>
            <person name="Rohde M."/>
            <person name="Galperin M.Y."/>
            <person name="Jogler C."/>
        </authorList>
    </citation>
    <scope>NUCLEOTIDE SEQUENCE [LARGE SCALE GENOMIC DNA]</scope>
    <source>
        <strain evidence="3 4">Mal4</strain>
    </source>
</reference>
<feature type="transmembrane region" description="Helical" evidence="2">
    <location>
        <begin position="2072"/>
        <end position="2089"/>
    </location>
</feature>
<accession>A0A517Z2G9</accession>
<protein>
    <submittedName>
        <fullName evidence="3">Uncharacterized protein</fullName>
    </submittedName>
</protein>
<gene>
    <name evidence="3" type="ORF">Mal4_09370</name>
</gene>
<keyword evidence="2" id="KW-0472">Membrane</keyword>
<dbReference type="Proteomes" id="UP000320496">
    <property type="component" value="Chromosome"/>
</dbReference>
<evidence type="ECO:0000256" key="1">
    <source>
        <dbReference type="SAM" id="MobiDB-lite"/>
    </source>
</evidence>
<keyword evidence="4" id="KW-1185">Reference proteome</keyword>